<comment type="caution">
    <text evidence="2">The sequence shown here is derived from an EMBL/GenBank/DDBJ whole genome shotgun (WGS) entry which is preliminary data.</text>
</comment>
<evidence type="ECO:0000313" key="3">
    <source>
        <dbReference type="Proteomes" id="UP000657918"/>
    </source>
</evidence>
<feature type="compositionally biased region" description="Polar residues" evidence="1">
    <location>
        <begin position="27"/>
        <end position="42"/>
    </location>
</feature>
<feature type="region of interest" description="Disordered" evidence="1">
    <location>
        <begin position="115"/>
        <end position="136"/>
    </location>
</feature>
<sequence>MAIHDLAPTLRGTKERDGAGLVDRNGTPLSNWSRNADLSSSVPDEEACVRIRQQQGSYDEQDEAYIGELLEFMQRKKFRRKAIKIENRSSQLEEMELFALGVNGFLDEIQQKVEESLSKASEESEKQAEWGKESPR</sequence>
<gene>
    <name evidence="2" type="ORF">SADUNF_Sadunf05G0169100</name>
</gene>
<dbReference type="EMBL" id="JADGMS010000005">
    <property type="protein sequence ID" value="KAF9683023.1"/>
    <property type="molecule type" value="Genomic_DNA"/>
</dbReference>
<accession>A0A835K947</accession>
<evidence type="ECO:0000256" key="1">
    <source>
        <dbReference type="SAM" id="MobiDB-lite"/>
    </source>
</evidence>
<dbReference type="AlphaFoldDB" id="A0A835K947"/>
<evidence type="ECO:0000313" key="2">
    <source>
        <dbReference type="EMBL" id="KAF9683023.1"/>
    </source>
</evidence>
<dbReference type="OrthoDB" id="1888070at2759"/>
<feature type="region of interest" description="Disordered" evidence="1">
    <location>
        <begin position="1"/>
        <end position="44"/>
    </location>
</feature>
<organism evidence="2 3">
    <name type="scientific">Salix dunnii</name>
    <dbReference type="NCBI Taxonomy" id="1413687"/>
    <lineage>
        <taxon>Eukaryota</taxon>
        <taxon>Viridiplantae</taxon>
        <taxon>Streptophyta</taxon>
        <taxon>Embryophyta</taxon>
        <taxon>Tracheophyta</taxon>
        <taxon>Spermatophyta</taxon>
        <taxon>Magnoliopsida</taxon>
        <taxon>eudicotyledons</taxon>
        <taxon>Gunneridae</taxon>
        <taxon>Pentapetalae</taxon>
        <taxon>rosids</taxon>
        <taxon>fabids</taxon>
        <taxon>Malpighiales</taxon>
        <taxon>Salicaceae</taxon>
        <taxon>Saliceae</taxon>
        <taxon>Salix</taxon>
    </lineage>
</organism>
<dbReference type="Proteomes" id="UP000657918">
    <property type="component" value="Unassembled WGS sequence"/>
</dbReference>
<keyword evidence="3" id="KW-1185">Reference proteome</keyword>
<reference evidence="2 3" key="1">
    <citation type="submission" date="2020-10" db="EMBL/GenBank/DDBJ databases">
        <title>Plant Genome Project.</title>
        <authorList>
            <person name="Zhang R.-G."/>
        </authorList>
    </citation>
    <scope>NUCLEOTIDE SEQUENCE [LARGE SCALE GENOMIC DNA]</scope>
    <source>
        <strain evidence="2">FAFU-HL-1</strain>
        <tissue evidence="2">Leaf</tissue>
    </source>
</reference>
<protein>
    <submittedName>
        <fullName evidence="2">Uncharacterized protein</fullName>
    </submittedName>
</protein>
<proteinExistence type="predicted"/>
<name>A0A835K947_9ROSI</name>